<dbReference type="Proteomes" id="UP000199492">
    <property type="component" value="Unassembled WGS sequence"/>
</dbReference>
<dbReference type="AlphaFoldDB" id="A0A1G8EU74"/>
<reference evidence="2" key="1">
    <citation type="submission" date="2016-10" db="EMBL/GenBank/DDBJ databases">
        <authorList>
            <person name="Varghese N."/>
            <person name="Submissions S."/>
        </authorList>
    </citation>
    <scope>NUCLEOTIDE SEQUENCE [LARGE SCALE GENOMIC DNA]</scope>
    <source>
        <strain evidence="2">DSM 15363</strain>
    </source>
</reference>
<organism evidence="1 2">
    <name type="scientific">Winogradskyella thalassocola</name>
    <dbReference type="NCBI Taxonomy" id="262004"/>
    <lineage>
        <taxon>Bacteria</taxon>
        <taxon>Pseudomonadati</taxon>
        <taxon>Bacteroidota</taxon>
        <taxon>Flavobacteriia</taxon>
        <taxon>Flavobacteriales</taxon>
        <taxon>Flavobacteriaceae</taxon>
        <taxon>Winogradskyella</taxon>
    </lineage>
</organism>
<sequence length="220" mass="26336">MKEAKVVLWTGGWDSTFRVIQLYERGLILQPLYVIDKGRPSTDKELETIKQLSEEIRQRFKDSNGKILPVKLIKREKIPTNLYLKLIFKLIRRRRRIGKQYYWLACLAKKYKGLEQGFHNEDRDSLIYFNELTEIKDETGGKNWVVNPKKIDFLRKELFKNIRFPIAYISKLEMKRYAEKHNFIDIMNNTWFCHRATDKPCGECNPCKQYVIDGFGYRLE</sequence>
<dbReference type="STRING" id="262004.SAMN04489796_10441"/>
<name>A0A1G8EU74_9FLAO</name>
<dbReference type="SUPFAM" id="SSF52402">
    <property type="entry name" value="Adenine nucleotide alpha hydrolases-like"/>
    <property type="match status" value="1"/>
</dbReference>
<evidence type="ECO:0000313" key="2">
    <source>
        <dbReference type="Proteomes" id="UP000199492"/>
    </source>
</evidence>
<accession>A0A1G8EU74</accession>
<gene>
    <name evidence="1" type="ORF">SAMN04489796_10441</name>
</gene>
<dbReference type="EMBL" id="FNCZ01000004">
    <property type="protein sequence ID" value="SDH73414.1"/>
    <property type="molecule type" value="Genomic_DNA"/>
</dbReference>
<protein>
    <submittedName>
        <fullName evidence="1">7-cyano-7-deazaguanine synthase</fullName>
    </submittedName>
</protein>
<dbReference type="Gene3D" id="3.40.50.620">
    <property type="entry name" value="HUPs"/>
    <property type="match status" value="2"/>
</dbReference>
<evidence type="ECO:0000313" key="1">
    <source>
        <dbReference type="EMBL" id="SDH73414.1"/>
    </source>
</evidence>
<proteinExistence type="predicted"/>
<keyword evidence="2" id="KW-1185">Reference proteome</keyword>
<dbReference type="InterPro" id="IPR014729">
    <property type="entry name" value="Rossmann-like_a/b/a_fold"/>
</dbReference>